<name>A0ABU3FCE5_9ENTE</name>
<keyword evidence="2" id="KW-1185">Reference proteome</keyword>
<evidence type="ECO:0000313" key="2">
    <source>
        <dbReference type="Proteomes" id="UP001181046"/>
    </source>
</evidence>
<dbReference type="RefSeq" id="WP_137618455.1">
    <property type="nucleotide sequence ID" value="NZ_BJDX01000003.1"/>
</dbReference>
<accession>A0ABU3FCE5</accession>
<dbReference type="Proteomes" id="UP001181046">
    <property type="component" value="Unassembled WGS sequence"/>
</dbReference>
<gene>
    <name evidence="1" type="ORF">P7H27_11300</name>
</gene>
<evidence type="ECO:0000313" key="1">
    <source>
        <dbReference type="EMBL" id="MDT2760348.1"/>
    </source>
</evidence>
<organism evidence="1 2">
    <name type="scientific">Enterococcus xiangfangensis</name>
    <dbReference type="NCBI Taxonomy" id="1296537"/>
    <lineage>
        <taxon>Bacteria</taxon>
        <taxon>Bacillati</taxon>
        <taxon>Bacillota</taxon>
        <taxon>Bacilli</taxon>
        <taxon>Lactobacillales</taxon>
        <taxon>Enterococcaceae</taxon>
        <taxon>Enterococcus</taxon>
    </lineage>
</organism>
<sequence>MKKITGYFFKKPLVLEDKKPFEIHLQIDALYDGKEPVIKSNQQILREIGKKYDYSVDSLHSFFIISEISDVD</sequence>
<dbReference type="EMBL" id="JARQAJ010000007">
    <property type="protein sequence ID" value="MDT2760348.1"/>
    <property type="molecule type" value="Genomic_DNA"/>
</dbReference>
<reference evidence="1" key="1">
    <citation type="submission" date="2023-03" db="EMBL/GenBank/DDBJ databases">
        <authorList>
            <person name="Shen W."/>
            <person name="Cai J."/>
        </authorList>
    </citation>
    <scope>NUCLEOTIDE SEQUENCE</scope>
    <source>
        <strain evidence="1">P66-3</strain>
    </source>
</reference>
<proteinExistence type="predicted"/>
<comment type="caution">
    <text evidence="1">The sequence shown here is derived from an EMBL/GenBank/DDBJ whole genome shotgun (WGS) entry which is preliminary data.</text>
</comment>
<protein>
    <submittedName>
        <fullName evidence="1">Uncharacterized protein</fullName>
    </submittedName>
</protein>